<sequence length="139" mass="15260">MSLHHYLDPSEFQRSLAKHVPFGGYHNSGKVYIAPRIDVQEAEQETVIQAEMPGVKKGDIHLGVSHDGGSLVLKGSNAREEKIQGHLLIHERHVGSFERTIRLPAGSEVGKVKAKFDDGILSITVPKGIKDSCSEIEIE</sequence>
<dbReference type="Proteomes" id="UP001165960">
    <property type="component" value="Unassembled WGS sequence"/>
</dbReference>
<comment type="caution">
    <text evidence="1">The sequence shown here is derived from an EMBL/GenBank/DDBJ whole genome shotgun (WGS) entry which is preliminary data.</text>
</comment>
<reference evidence="1" key="1">
    <citation type="submission" date="2022-04" db="EMBL/GenBank/DDBJ databases">
        <title>Genome of the entomopathogenic fungus Entomophthora muscae.</title>
        <authorList>
            <person name="Elya C."/>
            <person name="Lovett B.R."/>
            <person name="Lee E."/>
            <person name="Macias A.M."/>
            <person name="Hajek A.E."/>
            <person name="De Bivort B.L."/>
            <person name="Kasson M.T."/>
            <person name="De Fine Licht H.H."/>
            <person name="Stajich J.E."/>
        </authorList>
    </citation>
    <scope>NUCLEOTIDE SEQUENCE</scope>
    <source>
        <strain evidence="1">Berkeley</strain>
    </source>
</reference>
<proteinExistence type="predicted"/>
<organism evidence="1 2">
    <name type="scientific">Entomophthora muscae</name>
    <dbReference type="NCBI Taxonomy" id="34485"/>
    <lineage>
        <taxon>Eukaryota</taxon>
        <taxon>Fungi</taxon>
        <taxon>Fungi incertae sedis</taxon>
        <taxon>Zoopagomycota</taxon>
        <taxon>Entomophthoromycotina</taxon>
        <taxon>Entomophthoromycetes</taxon>
        <taxon>Entomophthorales</taxon>
        <taxon>Entomophthoraceae</taxon>
        <taxon>Entomophthora</taxon>
    </lineage>
</organism>
<gene>
    <name evidence="1" type="ORF">DSO57_1034333</name>
</gene>
<accession>A0ACC2TM29</accession>
<dbReference type="EMBL" id="QTSX02002414">
    <property type="protein sequence ID" value="KAJ9075603.1"/>
    <property type="molecule type" value="Genomic_DNA"/>
</dbReference>
<evidence type="ECO:0000313" key="2">
    <source>
        <dbReference type="Proteomes" id="UP001165960"/>
    </source>
</evidence>
<evidence type="ECO:0000313" key="1">
    <source>
        <dbReference type="EMBL" id="KAJ9075603.1"/>
    </source>
</evidence>
<keyword evidence="2" id="KW-1185">Reference proteome</keyword>
<protein>
    <submittedName>
        <fullName evidence="1">Uncharacterized protein</fullName>
    </submittedName>
</protein>
<name>A0ACC2TM29_9FUNG</name>